<keyword evidence="1" id="KW-0812">Transmembrane</keyword>
<organism evidence="2 3">
    <name type="scientific">Psychroflexus salarius</name>
    <dbReference type="NCBI Taxonomy" id="1155689"/>
    <lineage>
        <taxon>Bacteria</taxon>
        <taxon>Pseudomonadati</taxon>
        <taxon>Bacteroidota</taxon>
        <taxon>Flavobacteriia</taxon>
        <taxon>Flavobacteriales</taxon>
        <taxon>Flavobacteriaceae</taxon>
        <taxon>Psychroflexus</taxon>
    </lineage>
</organism>
<name>A0A1M4SR12_9FLAO</name>
<accession>A0A1M4SR12</accession>
<reference evidence="2 3" key="1">
    <citation type="submission" date="2016-11" db="EMBL/GenBank/DDBJ databases">
        <authorList>
            <person name="Jaros S."/>
            <person name="Januszkiewicz K."/>
            <person name="Wedrychowicz H."/>
        </authorList>
    </citation>
    <scope>NUCLEOTIDE SEQUENCE [LARGE SCALE GENOMIC DNA]</scope>
    <source>
        <strain evidence="2 3">DSM 25661</strain>
    </source>
</reference>
<evidence type="ECO:0008006" key="4">
    <source>
        <dbReference type="Google" id="ProtNLM"/>
    </source>
</evidence>
<evidence type="ECO:0000313" key="3">
    <source>
        <dbReference type="Proteomes" id="UP000184462"/>
    </source>
</evidence>
<dbReference type="InterPro" id="IPR025250">
    <property type="entry name" value="DUF4199"/>
</dbReference>
<evidence type="ECO:0000313" key="2">
    <source>
        <dbReference type="EMBL" id="SHE34638.1"/>
    </source>
</evidence>
<dbReference type="STRING" id="1155689.SAMN05444278_101283"/>
<sequence length="161" mass="18790">MKKYSIEFKWAFIFIFMSLVWMLLERLTGLHDENIDQHAIYTNLIAIPAILIYYFAIKEKRDRFYKGQISFKQGFKSGLIISIMVTLITPLSLYISTKFISPEYFTNAVEYSVKNKLMVKNEALAYFNYKNYLVLSLISAPVMGIITSLIISLIIKTRKDE</sequence>
<keyword evidence="3" id="KW-1185">Reference proteome</keyword>
<dbReference type="RefSeq" id="WP_073190990.1">
    <property type="nucleotide sequence ID" value="NZ_FQTW01000001.1"/>
</dbReference>
<protein>
    <recommendedName>
        <fullName evidence="4">DUF4199 domain-containing protein</fullName>
    </recommendedName>
</protein>
<feature type="transmembrane region" description="Helical" evidence="1">
    <location>
        <begin position="132"/>
        <end position="155"/>
    </location>
</feature>
<gene>
    <name evidence="2" type="ORF">SAMN05444278_101283</name>
</gene>
<proteinExistence type="predicted"/>
<dbReference type="AlphaFoldDB" id="A0A1M4SR12"/>
<dbReference type="Pfam" id="PF13858">
    <property type="entry name" value="DUF4199"/>
    <property type="match status" value="1"/>
</dbReference>
<feature type="transmembrane region" description="Helical" evidence="1">
    <location>
        <begin position="7"/>
        <end position="24"/>
    </location>
</feature>
<feature type="transmembrane region" description="Helical" evidence="1">
    <location>
        <begin position="78"/>
        <end position="95"/>
    </location>
</feature>
<dbReference type="Proteomes" id="UP000184462">
    <property type="component" value="Unassembled WGS sequence"/>
</dbReference>
<feature type="transmembrane region" description="Helical" evidence="1">
    <location>
        <begin position="39"/>
        <end position="57"/>
    </location>
</feature>
<dbReference type="OrthoDB" id="5766000at2"/>
<keyword evidence="1" id="KW-1133">Transmembrane helix</keyword>
<evidence type="ECO:0000256" key="1">
    <source>
        <dbReference type="SAM" id="Phobius"/>
    </source>
</evidence>
<dbReference type="EMBL" id="FQTW01000001">
    <property type="protein sequence ID" value="SHE34638.1"/>
    <property type="molecule type" value="Genomic_DNA"/>
</dbReference>
<keyword evidence="1" id="KW-0472">Membrane</keyword>